<evidence type="ECO:0000256" key="2">
    <source>
        <dbReference type="ARBA" id="ARBA00022618"/>
    </source>
</evidence>
<comment type="pathway">
    <text evidence="6">Cell wall biogenesis; peptidoglycan biosynthesis.</text>
</comment>
<evidence type="ECO:0000256" key="5">
    <source>
        <dbReference type="ARBA" id="ARBA00023306"/>
    </source>
</evidence>
<dbReference type="GO" id="GO:0047480">
    <property type="term" value="F:UDP-N-acetylmuramoyl-tripeptide-D-alanyl-D-alanine ligase activity"/>
    <property type="evidence" value="ECO:0007669"/>
    <property type="project" value="UniProtKB-EC"/>
</dbReference>
<dbReference type="GO" id="GO:0008360">
    <property type="term" value="P:regulation of cell shape"/>
    <property type="evidence" value="ECO:0007669"/>
    <property type="project" value="UniProtKB-KW"/>
</dbReference>
<dbReference type="InterPro" id="IPR005863">
    <property type="entry name" value="UDP-N-AcMur_synth"/>
</dbReference>
<dbReference type="Gene3D" id="3.40.1190.10">
    <property type="entry name" value="Mur-like, catalytic domain"/>
    <property type="match status" value="1"/>
</dbReference>
<dbReference type="AlphaFoldDB" id="A0A927H170"/>
<dbReference type="Pfam" id="PF08245">
    <property type="entry name" value="Mur_ligase_M"/>
    <property type="match status" value="1"/>
</dbReference>
<dbReference type="InterPro" id="IPR051046">
    <property type="entry name" value="MurCDEF_CellWall_CoF430Synth"/>
</dbReference>
<proteinExistence type="predicted"/>
<evidence type="ECO:0000256" key="3">
    <source>
        <dbReference type="ARBA" id="ARBA00022741"/>
    </source>
</evidence>
<comment type="function">
    <text evidence="6">Involved in cell wall formation. Catalyzes the final step in the synthesis of UDP-N-acetylmuramoyl-pentapeptide, the precursor of murein.</text>
</comment>
<dbReference type="EC" id="6.3.2.10" evidence="6"/>
<keyword evidence="4" id="KW-0067">ATP-binding</keyword>
<dbReference type="GO" id="GO:0051301">
    <property type="term" value="P:cell division"/>
    <property type="evidence" value="ECO:0007669"/>
    <property type="project" value="UniProtKB-KW"/>
</dbReference>
<gene>
    <name evidence="9" type="ORF">IDH45_23035</name>
</gene>
<dbReference type="InterPro" id="IPR036615">
    <property type="entry name" value="Mur_ligase_C_dom_sf"/>
</dbReference>
<keyword evidence="3" id="KW-0547">Nucleotide-binding</keyword>
<keyword evidence="2 6" id="KW-0132">Cell division</keyword>
<dbReference type="NCBIfam" id="TIGR01143">
    <property type="entry name" value="murF"/>
    <property type="match status" value="1"/>
</dbReference>
<dbReference type="SUPFAM" id="SSF53244">
    <property type="entry name" value="MurD-like peptide ligases, peptide-binding domain"/>
    <property type="match status" value="1"/>
</dbReference>
<dbReference type="InterPro" id="IPR004101">
    <property type="entry name" value="Mur_ligase_C"/>
</dbReference>
<organism evidence="9 10">
    <name type="scientific">Paenibacillus oceani</name>
    <dbReference type="NCBI Taxonomy" id="2772510"/>
    <lineage>
        <taxon>Bacteria</taxon>
        <taxon>Bacillati</taxon>
        <taxon>Bacillota</taxon>
        <taxon>Bacilli</taxon>
        <taxon>Bacillales</taxon>
        <taxon>Paenibacillaceae</taxon>
        <taxon>Paenibacillus</taxon>
    </lineage>
</organism>
<dbReference type="Pfam" id="PF02875">
    <property type="entry name" value="Mur_ligase_C"/>
    <property type="match status" value="1"/>
</dbReference>
<keyword evidence="6" id="KW-0573">Peptidoglycan synthesis</keyword>
<evidence type="ECO:0000256" key="1">
    <source>
        <dbReference type="ARBA" id="ARBA00022598"/>
    </source>
</evidence>
<dbReference type="Proteomes" id="UP000639396">
    <property type="component" value="Unassembled WGS sequence"/>
</dbReference>
<name>A0A927H170_9BACL</name>
<dbReference type="Gene3D" id="3.90.190.20">
    <property type="entry name" value="Mur ligase, C-terminal domain"/>
    <property type="match status" value="1"/>
</dbReference>
<evidence type="ECO:0000256" key="6">
    <source>
        <dbReference type="RuleBase" id="RU004136"/>
    </source>
</evidence>
<keyword evidence="6" id="KW-0961">Cell wall biogenesis/degradation</keyword>
<dbReference type="InterPro" id="IPR036565">
    <property type="entry name" value="Mur-like_cat_sf"/>
</dbReference>
<dbReference type="InterPro" id="IPR013221">
    <property type="entry name" value="Mur_ligase_cen"/>
</dbReference>
<dbReference type="GO" id="GO:0071555">
    <property type="term" value="P:cell wall organization"/>
    <property type="evidence" value="ECO:0007669"/>
    <property type="project" value="UniProtKB-KW"/>
</dbReference>
<keyword evidence="1 9" id="KW-0436">Ligase</keyword>
<evidence type="ECO:0000313" key="9">
    <source>
        <dbReference type="EMBL" id="MBD2864856.1"/>
    </source>
</evidence>
<dbReference type="EMBL" id="JACXJA010000034">
    <property type="protein sequence ID" value="MBD2864856.1"/>
    <property type="molecule type" value="Genomic_DNA"/>
</dbReference>
<comment type="caution">
    <text evidence="9">The sequence shown here is derived from an EMBL/GenBank/DDBJ whole genome shotgun (WGS) entry which is preliminary data.</text>
</comment>
<keyword evidence="5 6" id="KW-0131">Cell cycle</keyword>
<keyword evidence="6" id="KW-0133">Cell shape</keyword>
<protein>
    <recommendedName>
        <fullName evidence="6">UDP-N-acetylmuramoyl-tripeptide--D-alanyl-D-alanine ligase</fullName>
        <ecNumber evidence="6">6.3.2.10</ecNumber>
    </recommendedName>
</protein>
<dbReference type="SUPFAM" id="SSF53623">
    <property type="entry name" value="MurD-like peptide ligases, catalytic domain"/>
    <property type="match status" value="1"/>
</dbReference>
<dbReference type="GO" id="GO:0005524">
    <property type="term" value="F:ATP binding"/>
    <property type="evidence" value="ECO:0007669"/>
    <property type="project" value="UniProtKB-KW"/>
</dbReference>
<dbReference type="GO" id="GO:0009252">
    <property type="term" value="P:peptidoglycan biosynthetic process"/>
    <property type="evidence" value="ECO:0007669"/>
    <property type="project" value="UniProtKB-KW"/>
</dbReference>
<evidence type="ECO:0000256" key="4">
    <source>
        <dbReference type="ARBA" id="ARBA00022840"/>
    </source>
</evidence>
<feature type="domain" description="Mur ligase central" evidence="8">
    <location>
        <begin position="20"/>
        <end position="204"/>
    </location>
</feature>
<evidence type="ECO:0000259" key="8">
    <source>
        <dbReference type="Pfam" id="PF08245"/>
    </source>
</evidence>
<evidence type="ECO:0000259" key="7">
    <source>
        <dbReference type="Pfam" id="PF02875"/>
    </source>
</evidence>
<evidence type="ECO:0000313" key="10">
    <source>
        <dbReference type="Proteomes" id="UP000639396"/>
    </source>
</evidence>
<accession>A0A927H170</accession>
<comment type="subcellular location">
    <subcellularLocation>
        <location evidence="6">Cytoplasm</location>
    </subcellularLocation>
</comment>
<feature type="domain" description="Mur ligase C-terminal" evidence="7">
    <location>
        <begin position="226"/>
        <end position="352"/>
    </location>
</feature>
<dbReference type="PANTHER" id="PTHR43024:SF1">
    <property type="entry name" value="UDP-N-ACETYLMURAMOYL-TRIPEPTIDE--D-ALANYL-D-ALANINE LIGASE"/>
    <property type="match status" value="1"/>
</dbReference>
<dbReference type="GO" id="GO:0005737">
    <property type="term" value="C:cytoplasm"/>
    <property type="evidence" value="ECO:0007669"/>
    <property type="project" value="UniProtKB-SubCell"/>
</dbReference>
<reference evidence="9" key="1">
    <citation type="submission" date="2020-09" db="EMBL/GenBank/DDBJ databases">
        <title>A novel bacterium of genus Paenibacillus, isolated from South China Sea.</title>
        <authorList>
            <person name="Huang H."/>
            <person name="Mo K."/>
            <person name="Hu Y."/>
        </authorList>
    </citation>
    <scope>NUCLEOTIDE SEQUENCE</scope>
    <source>
        <strain evidence="9">IB182363</strain>
    </source>
</reference>
<comment type="catalytic activity">
    <reaction evidence="6">
        <text>D-alanyl-D-alanine + UDP-N-acetyl-alpha-D-muramoyl-L-alanyl-gamma-D-glutamyl-meso-2,6-diaminopimelate + ATP = UDP-N-acetyl-alpha-D-muramoyl-L-alanyl-gamma-D-glutamyl-meso-2,6-diaminopimeloyl-D-alanyl-D-alanine + ADP + phosphate + H(+)</text>
        <dbReference type="Rhea" id="RHEA:28374"/>
        <dbReference type="ChEBI" id="CHEBI:15378"/>
        <dbReference type="ChEBI" id="CHEBI:30616"/>
        <dbReference type="ChEBI" id="CHEBI:43474"/>
        <dbReference type="ChEBI" id="CHEBI:57822"/>
        <dbReference type="ChEBI" id="CHEBI:61386"/>
        <dbReference type="ChEBI" id="CHEBI:83905"/>
        <dbReference type="ChEBI" id="CHEBI:456216"/>
        <dbReference type="EC" id="6.3.2.10"/>
    </reaction>
</comment>
<sequence>MMGVQRHGYRSELPAKVIGVTGSNGKTTTKDMIESILGTMYKVHKTKGNLNSQIGVPLTLLDMEPDTDVAVIEMGMSERGQIGRLSRLAQPDIAVITMIGVSHLSTLGSREAIAEAKLEIADGFREGGVLVYNGDERLLVEGASNRLPLLRTVRFGTDASHDLVPGEVGDDPGGTWFKLDNASYRIPLLGRHNVNNALAAIAAARLLGIPKKLIAAGLQVAKVTGMRMEVLHSSLGYTIINDAWNASPVSMKAAIETLEQLGGCGNKIMAAGDMLELGDRAAEFHREIGRMLNPERIQYVVTIGELGGEIAKEAAKVYPPGHVAAFRSREEAVRWIREIVKPSDAVLLKASRGMGLEKAADALM</sequence>
<keyword evidence="10" id="KW-1185">Reference proteome</keyword>
<dbReference type="PANTHER" id="PTHR43024">
    <property type="entry name" value="UDP-N-ACETYLMURAMOYL-TRIPEPTIDE--D-ALANYL-D-ALANINE LIGASE"/>
    <property type="match status" value="1"/>
</dbReference>